<dbReference type="OrthoDB" id="3217416at2"/>
<dbReference type="PATRIC" id="fig|1502723.3.peg.6267"/>
<dbReference type="EMBL" id="JYFN01000073">
    <property type="protein sequence ID" value="KJE20048.1"/>
    <property type="molecule type" value="Genomic_DNA"/>
</dbReference>
<protein>
    <submittedName>
        <fullName evidence="2">Uncharacterized protein</fullName>
    </submittedName>
</protein>
<evidence type="ECO:0000256" key="1">
    <source>
        <dbReference type="SAM" id="MobiDB-lite"/>
    </source>
</evidence>
<evidence type="ECO:0000313" key="3">
    <source>
        <dbReference type="Proteomes" id="UP000032545"/>
    </source>
</evidence>
<feature type="region of interest" description="Disordered" evidence="1">
    <location>
        <begin position="76"/>
        <end position="99"/>
    </location>
</feature>
<dbReference type="InterPro" id="IPR023817">
    <property type="entry name" value="Frankia_40_dom"/>
</dbReference>
<dbReference type="NCBIfam" id="TIGR03917">
    <property type="entry name" value="Frankia_40_dom"/>
    <property type="match status" value="1"/>
</dbReference>
<organism evidence="2 3">
    <name type="scientific">Frankia torreyi</name>
    <dbReference type="NCBI Taxonomy" id="1856"/>
    <lineage>
        <taxon>Bacteria</taxon>
        <taxon>Bacillati</taxon>
        <taxon>Actinomycetota</taxon>
        <taxon>Actinomycetes</taxon>
        <taxon>Frankiales</taxon>
        <taxon>Frankiaceae</taxon>
        <taxon>Frankia</taxon>
    </lineage>
</organism>
<proteinExistence type="predicted"/>
<dbReference type="AlphaFoldDB" id="A0A0D8B6Y5"/>
<evidence type="ECO:0000313" key="2">
    <source>
        <dbReference type="EMBL" id="KJE20048.1"/>
    </source>
</evidence>
<dbReference type="Proteomes" id="UP000032545">
    <property type="component" value="Unassembled WGS sequence"/>
</dbReference>
<dbReference type="RefSeq" id="WP_044888107.1">
    <property type="nucleotide sequence ID" value="NZ_JYFN01000073.1"/>
</dbReference>
<accession>A0A0D8B6Y5</accession>
<name>A0A0D8B6Y5_9ACTN</name>
<sequence length="99" mass="10221">MPIFPSDTPDPRPTPGGDVPLIVASIVRPGVYALTVRPGADARDLGEAMSRLPVDAFLTEHFGDIDLTMVFRAVPDGPNSEPTGGITPTAPAAASGTRP</sequence>
<comment type="caution">
    <text evidence="2">The sequence shown here is derived from an EMBL/GenBank/DDBJ whole genome shotgun (WGS) entry which is preliminary data.</text>
</comment>
<keyword evidence="3" id="KW-1185">Reference proteome</keyword>
<feature type="compositionally biased region" description="Low complexity" evidence="1">
    <location>
        <begin position="82"/>
        <end position="99"/>
    </location>
</feature>
<reference evidence="3" key="1">
    <citation type="submission" date="2015-02" db="EMBL/GenBank/DDBJ databases">
        <title>Draft Genome of Frankia sp. CpI1-S.</title>
        <authorList>
            <person name="Oshone R.T."/>
            <person name="Ngom M."/>
            <person name="Ghodhbane-Gtari F."/>
            <person name="Gtari M."/>
            <person name="Morris K."/>
            <person name="Thomas K."/>
            <person name="Sen A."/>
            <person name="Tisa L.S."/>
        </authorList>
    </citation>
    <scope>NUCLEOTIDE SEQUENCE [LARGE SCALE GENOMIC DNA]</scope>
    <source>
        <strain evidence="3">CpI1-S</strain>
    </source>
</reference>
<reference evidence="2 3" key="2">
    <citation type="journal article" date="2016" name="Genome Announc.">
        <title>Permanent Draft Genome Sequences for Two Variants of Frankia sp. Strain CpI1, the First Frankia Strain Isolated from Root Nodules of Comptonia peregrina.</title>
        <authorList>
            <person name="Oshone R."/>
            <person name="Hurst S.G.IV."/>
            <person name="Abebe-Akele F."/>
            <person name="Simpson S."/>
            <person name="Morris K."/>
            <person name="Thomas W.K."/>
            <person name="Tisa L.S."/>
        </authorList>
    </citation>
    <scope>NUCLEOTIDE SEQUENCE [LARGE SCALE GENOMIC DNA]</scope>
    <source>
        <strain evidence="3">CpI1-S</strain>
    </source>
</reference>
<gene>
    <name evidence="2" type="ORF">FF36_05654</name>
</gene>